<dbReference type="Proteomes" id="UP000203507">
    <property type="component" value="Segment"/>
</dbReference>
<dbReference type="RefSeq" id="YP_009362422.1">
    <property type="nucleotide sequence ID" value="NC_034618.1"/>
</dbReference>
<accession>A0A1X9T5E0</accession>
<protein>
    <submittedName>
        <fullName evidence="1">Uncharacterized protein</fullName>
    </submittedName>
</protein>
<proteinExistence type="predicted"/>
<evidence type="ECO:0000313" key="2">
    <source>
        <dbReference type="Proteomes" id="UP000203507"/>
    </source>
</evidence>
<evidence type="ECO:0000313" key="1">
    <source>
        <dbReference type="EMBL" id="ARR28913.1"/>
    </source>
</evidence>
<reference evidence="1" key="1">
    <citation type="journal article" date="2017" name="Vet. Pathol.">
        <title>Ranid Herpesvirus 3 and Proliferative Dermatitis in Free-Ranging Wild Common Frogs (Rana Temporaria).</title>
        <authorList>
            <person name="Origgi F.C."/>
            <person name="Schmidt B.R."/>
            <person name="Lohmann P."/>
            <person name="Otten P."/>
            <person name="Akdesir E."/>
            <person name="Gaschen V."/>
            <person name="Aguilar-Bultet L."/>
            <person name="Wahli T."/>
            <person name="Sattler U."/>
            <person name="Stoffel M.H."/>
        </authorList>
    </citation>
    <scope>NUCLEOTIDE SEQUENCE [LARGE SCALE GENOMIC DNA]</scope>
    <source>
        <strain evidence="1">FO1_2015</strain>
    </source>
</reference>
<dbReference type="GeneID" id="32878247"/>
<sequence length="221" mass="24781">MGNAQAVLSRALVMLLSCRKNVLPAYYTIKHHLPQVEKDQRELHRLAYGKSEWLAAHAALRVDNHNRALAMLDPANLEHQRLIKLARARLGSSTMLYKTTLGHLVNKDLVSDQYMMLHSNLNHIAQMKTIYDVSGIKRNDVEGYQKAIAKLEKKQALLEHNADALLTGVRDLIDESLEGQAATTLENFNHELESCDLAECLPNVPAQVLRVASPKPVVNHD</sequence>
<name>A0A1X9T5E0_9VIRU</name>
<keyword evidence="2" id="KW-1185">Reference proteome</keyword>
<dbReference type="KEGG" id="vg:32878247"/>
<organism evidence="1">
    <name type="scientific">Ranid herpesvirus 3</name>
    <dbReference type="NCBI Taxonomy" id="1987509"/>
    <lineage>
        <taxon>Viruses</taxon>
        <taxon>Duplodnaviria</taxon>
        <taxon>Heunggongvirae</taxon>
        <taxon>Peploviricota</taxon>
        <taxon>Herviviricetes</taxon>
        <taxon>Herpesvirales</taxon>
        <taxon>Alloherpesviridae</taxon>
        <taxon>Batravirus</taxon>
        <taxon>Batravirus ranidallo3</taxon>
    </lineage>
</organism>
<dbReference type="EMBL" id="KX832224">
    <property type="protein sequence ID" value="ARR28913.1"/>
    <property type="molecule type" value="Genomic_DNA"/>
</dbReference>